<dbReference type="SUPFAM" id="SSF52440">
    <property type="entry name" value="PreATP-grasp domain"/>
    <property type="match status" value="1"/>
</dbReference>
<dbReference type="GO" id="GO:0005524">
    <property type="term" value="F:ATP binding"/>
    <property type="evidence" value="ECO:0007669"/>
    <property type="project" value="UniProtKB-UniRule"/>
</dbReference>
<dbReference type="HOGENOM" id="CLU_039268_1_0_11"/>
<keyword evidence="9" id="KW-1185">Reference proteome</keyword>
<name>G4CWX9_9ACTN</name>
<dbReference type="UniPathway" id="UPA00219"/>
<dbReference type="InterPro" id="IPR016185">
    <property type="entry name" value="PreATP-grasp_dom_sf"/>
</dbReference>
<dbReference type="Gene3D" id="3.30.470.20">
    <property type="entry name" value="ATP-grasp fold, B domain"/>
    <property type="match status" value="1"/>
</dbReference>
<dbReference type="NCBIfam" id="NF002378">
    <property type="entry name" value="PRK01372.1"/>
    <property type="match status" value="1"/>
</dbReference>
<dbReference type="AlphaFoldDB" id="G4CWX9"/>
<comment type="similarity">
    <text evidence="1 4">Belongs to the D-alanine--D-alanine ligase family.</text>
</comment>
<comment type="caution">
    <text evidence="8">The sequence shown here is derived from an EMBL/GenBank/DDBJ whole genome shotgun (WGS) entry which is preliminary data.</text>
</comment>
<keyword evidence="4" id="KW-0573">Peptidoglycan synthesis</keyword>
<reference evidence="8 9" key="1">
    <citation type="submission" date="2011-06" db="EMBL/GenBank/DDBJ databases">
        <authorList>
            <person name="Muzny D."/>
            <person name="Qin X."/>
            <person name="Deng J."/>
            <person name="Jiang H."/>
            <person name="Liu Y."/>
            <person name="Qu J."/>
            <person name="Song X.-Z."/>
            <person name="Zhang L."/>
            <person name="Thornton R."/>
            <person name="Coyle M."/>
            <person name="Francisco L."/>
            <person name="Jackson L."/>
            <person name="Javaid M."/>
            <person name="Korchina V."/>
            <person name="Kovar C."/>
            <person name="Mata R."/>
            <person name="Mathew T."/>
            <person name="Ngo R."/>
            <person name="Nguyen L."/>
            <person name="Nguyen N."/>
            <person name="Okwuonu G."/>
            <person name="Ongeri F."/>
            <person name="Pham C."/>
            <person name="Simmons D."/>
            <person name="Wilczek-Boney K."/>
            <person name="Hale W."/>
            <person name="Jakkamsetti A."/>
            <person name="Pham P."/>
            <person name="Ruth R."/>
            <person name="San Lucas F."/>
            <person name="Warren J."/>
            <person name="Zhang J."/>
            <person name="Zhao Z."/>
            <person name="Zhou C."/>
            <person name="Zhu D."/>
            <person name="Lee S."/>
            <person name="Bess C."/>
            <person name="Blankenburg K."/>
            <person name="Forbes L."/>
            <person name="Fu Q."/>
            <person name="Gubbala S."/>
            <person name="Hirani K."/>
            <person name="Jayaseelan J.C."/>
            <person name="Lara F."/>
            <person name="Munidasa M."/>
            <person name="Palculict T."/>
            <person name="Patil S."/>
            <person name="Pu L.-L."/>
            <person name="Saada N."/>
            <person name="Tang L."/>
            <person name="Weissenberger G."/>
            <person name="Zhu Y."/>
            <person name="Hemphill L."/>
            <person name="Shang Y."/>
            <person name="Youmans B."/>
            <person name="Ayvaz T."/>
            <person name="Ross M."/>
            <person name="Santibanez J."/>
            <person name="Aqrawi P."/>
            <person name="Gross S."/>
            <person name="Joshi V."/>
            <person name="Fowler G."/>
            <person name="Nazareth L."/>
            <person name="Reid J."/>
            <person name="Worley K."/>
            <person name="Petrosino J."/>
            <person name="Highlander S."/>
            <person name="Gibbs R."/>
        </authorList>
    </citation>
    <scope>NUCLEOTIDE SEQUENCE [LARGE SCALE GENOMIC DNA]</scope>
    <source>
        <strain evidence="8 9">ATCC 25577</strain>
    </source>
</reference>
<comment type="catalytic activity">
    <reaction evidence="4">
        <text>2 D-alanine + ATP = D-alanyl-D-alanine + ADP + phosphate + H(+)</text>
        <dbReference type="Rhea" id="RHEA:11224"/>
        <dbReference type="ChEBI" id="CHEBI:15378"/>
        <dbReference type="ChEBI" id="CHEBI:30616"/>
        <dbReference type="ChEBI" id="CHEBI:43474"/>
        <dbReference type="ChEBI" id="CHEBI:57416"/>
        <dbReference type="ChEBI" id="CHEBI:57822"/>
        <dbReference type="ChEBI" id="CHEBI:456216"/>
        <dbReference type="EC" id="6.3.2.4"/>
    </reaction>
</comment>
<dbReference type="EC" id="6.3.2.4" evidence="4"/>
<keyword evidence="4" id="KW-0133">Cell shape</keyword>
<comment type="function">
    <text evidence="4">Cell wall formation.</text>
</comment>
<evidence type="ECO:0000256" key="6">
    <source>
        <dbReference type="PROSITE-ProRule" id="PRU00409"/>
    </source>
</evidence>
<dbReference type="GO" id="GO:0009252">
    <property type="term" value="P:peptidoglycan biosynthetic process"/>
    <property type="evidence" value="ECO:0007669"/>
    <property type="project" value="UniProtKB-UniRule"/>
</dbReference>
<keyword evidence="5" id="KW-0460">Magnesium</keyword>
<evidence type="ECO:0000256" key="4">
    <source>
        <dbReference type="HAMAP-Rule" id="MF_00047"/>
    </source>
</evidence>
<dbReference type="PANTHER" id="PTHR23132:SF23">
    <property type="entry name" value="D-ALANINE--D-ALANINE LIGASE B"/>
    <property type="match status" value="1"/>
</dbReference>
<feature type="binding site" evidence="5">
    <location>
        <position position="275"/>
    </location>
    <ligand>
        <name>Mg(2+)</name>
        <dbReference type="ChEBI" id="CHEBI:18420"/>
        <label>1</label>
    </ligand>
</feature>
<proteinExistence type="inferred from homology"/>
<dbReference type="InterPro" id="IPR013815">
    <property type="entry name" value="ATP_grasp_subdomain_1"/>
</dbReference>
<dbReference type="PROSITE" id="PS50975">
    <property type="entry name" value="ATP_GRASP"/>
    <property type="match status" value="1"/>
</dbReference>
<dbReference type="GO" id="GO:0008360">
    <property type="term" value="P:regulation of cell shape"/>
    <property type="evidence" value="ECO:0007669"/>
    <property type="project" value="UniProtKB-KW"/>
</dbReference>
<dbReference type="Proteomes" id="UP000005332">
    <property type="component" value="Unassembled WGS sequence"/>
</dbReference>
<evidence type="ECO:0000256" key="2">
    <source>
        <dbReference type="ARBA" id="ARBA00022598"/>
    </source>
</evidence>
<sequence>MSPSLSRRWLNGAMLQPVVVLAGGLSHQRDISLKSGRTVAQALRRVGHEVVEADIDSSLIETLRANDGAVVFPMLHGGLGENGALLEVLQLMDIPYVGSGPATCRISFDKSIASRTVAAAGVAIPQQAALPHDVFRELGAQTVIRSITERFGLPVIVKPARGGSSLGVMKVEDAVDLPQAIANAYAYDDMAVVEEFVTGTELAIGMITSSEGTRVLPAVEIRPVGGVYDYSAMYTGGETRLTAPADISDETAEAATQMAQIVQRELDFSGISRVDAIVDGSGRPVFLEAGAAPGMTATSLVPVAMEAAGLDLGQVCSHLVADVARNHD</sequence>
<dbReference type="PIRSF" id="PIRSF039102">
    <property type="entry name" value="Ddl/VanB"/>
    <property type="match status" value="1"/>
</dbReference>
<evidence type="ECO:0000256" key="5">
    <source>
        <dbReference type="PIRSR" id="PIRSR039102-3"/>
    </source>
</evidence>
<organism evidence="8 9">
    <name type="scientific">Cutibacterium avidum ATCC 25577</name>
    <dbReference type="NCBI Taxonomy" id="997355"/>
    <lineage>
        <taxon>Bacteria</taxon>
        <taxon>Bacillati</taxon>
        <taxon>Actinomycetota</taxon>
        <taxon>Actinomycetes</taxon>
        <taxon>Propionibacteriales</taxon>
        <taxon>Propionibacteriaceae</taxon>
        <taxon>Cutibacterium</taxon>
    </lineage>
</organism>
<protein>
    <recommendedName>
        <fullName evidence="4">D-alanine--D-alanine ligase</fullName>
        <ecNumber evidence="4">6.3.2.4</ecNumber>
    </recommendedName>
    <alternativeName>
        <fullName evidence="4">D-Ala-D-Ala ligase</fullName>
    </alternativeName>
    <alternativeName>
        <fullName evidence="4">D-alanylalanine synthetase</fullName>
    </alternativeName>
</protein>
<dbReference type="SUPFAM" id="SSF56059">
    <property type="entry name" value="Glutathione synthetase ATP-binding domain-like"/>
    <property type="match status" value="1"/>
</dbReference>
<keyword evidence="5" id="KW-0464">Manganese</keyword>
<evidence type="ECO:0000256" key="3">
    <source>
        <dbReference type="ARBA" id="ARBA00023316"/>
    </source>
</evidence>
<feature type="domain" description="ATP-grasp" evidence="7">
    <location>
        <begin position="114"/>
        <end position="321"/>
    </location>
</feature>
<dbReference type="Pfam" id="PF07478">
    <property type="entry name" value="Dala_Dala_lig_C"/>
    <property type="match status" value="1"/>
</dbReference>
<evidence type="ECO:0000313" key="9">
    <source>
        <dbReference type="Proteomes" id="UP000005332"/>
    </source>
</evidence>
<comment type="pathway">
    <text evidence="4">Cell wall biogenesis; peptidoglycan biosynthesis.</text>
</comment>
<dbReference type="GO" id="GO:0005737">
    <property type="term" value="C:cytoplasm"/>
    <property type="evidence" value="ECO:0007669"/>
    <property type="project" value="UniProtKB-SubCell"/>
</dbReference>
<keyword evidence="3 4" id="KW-0961">Cell wall biogenesis/degradation</keyword>
<accession>G4CWX9</accession>
<keyword evidence="6" id="KW-0067">ATP-binding</keyword>
<dbReference type="GO" id="GO:0046872">
    <property type="term" value="F:metal ion binding"/>
    <property type="evidence" value="ECO:0007669"/>
    <property type="project" value="UniProtKB-KW"/>
</dbReference>
<feature type="binding site" evidence="5">
    <location>
        <position position="288"/>
    </location>
    <ligand>
        <name>Mg(2+)</name>
        <dbReference type="ChEBI" id="CHEBI:18420"/>
        <label>1</label>
    </ligand>
</feature>
<evidence type="ECO:0000256" key="1">
    <source>
        <dbReference type="ARBA" id="ARBA00010871"/>
    </source>
</evidence>
<gene>
    <name evidence="8" type="primary">ddlA</name>
    <name evidence="4" type="synonym">ddl</name>
    <name evidence="8" type="ORF">HMPREF9153_1036</name>
</gene>
<dbReference type="EMBL" id="AGBA01000013">
    <property type="protein sequence ID" value="EGY77493.1"/>
    <property type="molecule type" value="Genomic_DNA"/>
</dbReference>
<evidence type="ECO:0000259" key="7">
    <source>
        <dbReference type="PROSITE" id="PS50975"/>
    </source>
</evidence>
<keyword evidence="4" id="KW-0963">Cytoplasm</keyword>
<dbReference type="Pfam" id="PF01820">
    <property type="entry name" value="Dala_Dala_lig_N"/>
    <property type="match status" value="1"/>
</dbReference>
<feature type="binding site" evidence="5">
    <location>
        <position position="288"/>
    </location>
    <ligand>
        <name>Mg(2+)</name>
        <dbReference type="ChEBI" id="CHEBI:18420"/>
        <label>2</label>
    </ligand>
</feature>
<dbReference type="GO" id="GO:0008716">
    <property type="term" value="F:D-alanine-D-alanine ligase activity"/>
    <property type="evidence" value="ECO:0007669"/>
    <property type="project" value="UniProtKB-UniRule"/>
</dbReference>
<keyword evidence="6" id="KW-0547">Nucleotide-binding</keyword>
<dbReference type="Gene3D" id="3.40.50.20">
    <property type="match status" value="1"/>
</dbReference>
<keyword evidence="5" id="KW-0479">Metal-binding</keyword>
<comment type="cofactor">
    <cofactor evidence="5">
        <name>Mg(2+)</name>
        <dbReference type="ChEBI" id="CHEBI:18420"/>
    </cofactor>
    <cofactor evidence="5">
        <name>Mn(2+)</name>
        <dbReference type="ChEBI" id="CHEBI:29035"/>
    </cofactor>
    <text evidence="5">Binds 2 magnesium or manganese ions per subunit.</text>
</comment>
<dbReference type="InterPro" id="IPR011127">
    <property type="entry name" value="Dala_Dala_lig_N"/>
</dbReference>
<evidence type="ECO:0000313" key="8">
    <source>
        <dbReference type="EMBL" id="EGY77493.1"/>
    </source>
</evidence>
<dbReference type="GO" id="GO:0071555">
    <property type="term" value="P:cell wall organization"/>
    <property type="evidence" value="ECO:0007669"/>
    <property type="project" value="UniProtKB-KW"/>
</dbReference>
<dbReference type="InterPro" id="IPR005905">
    <property type="entry name" value="D_ala_D_ala"/>
</dbReference>
<comment type="subcellular location">
    <subcellularLocation>
        <location evidence="4">Cytoplasm</location>
    </subcellularLocation>
</comment>
<dbReference type="InterPro" id="IPR011761">
    <property type="entry name" value="ATP-grasp"/>
</dbReference>
<dbReference type="InterPro" id="IPR011095">
    <property type="entry name" value="Dala_Dala_lig_C"/>
</dbReference>
<dbReference type="PATRIC" id="fig|997355.3.peg.1015"/>
<dbReference type="HAMAP" id="MF_00047">
    <property type="entry name" value="Dala_Dala_lig"/>
    <property type="match status" value="1"/>
</dbReference>
<dbReference type="PANTHER" id="PTHR23132">
    <property type="entry name" value="D-ALANINE--D-ALANINE LIGASE"/>
    <property type="match status" value="1"/>
</dbReference>
<dbReference type="Gene3D" id="3.30.1490.20">
    <property type="entry name" value="ATP-grasp fold, A domain"/>
    <property type="match status" value="1"/>
</dbReference>
<keyword evidence="2 4" id="KW-0436">Ligase</keyword>